<accession>A0A5J4VDF0</accession>
<feature type="region of interest" description="Disordered" evidence="1">
    <location>
        <begin position="234"/>
        <end position="276"/>
    </location>
</feature>
<evidence type="ECO:0000313" key="2">
    <source>
        <dbReference type="EMBL" id="KAA6380566.1"/>
    </source>
</evidence>
<organism evidence="2 3">
    <name type="scientific">Streblomastix strix</name>
    <dbReference type="NCBI Taxonomy" id="222440"/>
    <lineage>
        <taxon>Eukaryota</taxon>
        <taxon>Metamonada</taxon>
        <taxon>Preaxostyla</taxon>
        <taxon>Oxymonadida</taxon>
        <taxon>Streblomastigidae</taxon>
        <taxon>Streblomastix</taxon>
    </lineage>
</organism>
<dbReference type="AlphaFoldDB" id="A0A5J4VDF0"/>
<name>A0A5J4VDF0_9EUKA</name>
<feature type="region of interest" description="Disordered" evidence="1">
    <location>
        <begin position="163"/>
        <end position="185"/>
    </location>
</feature>
<proteinExistence type="predicted"/>
<gene>
    <name evidence="2" type="ORF">EZS28_023907</name>
</gene>
<dbReference type="EMBL" id="SNRW01007820">
    <property type="protein sequence ID" value="KAA6380566.1"/>
    <property type="molecule type" value="Genomic_DNA"/>
</dbReference>
<protein>
    <submittedName>
        <fullName evidence="2">Uncharacterized protein</fullName>
    </submittedName>
</protein>
<evidence type="ECO:0000256" key="1">
    <source>
        <dbReference type="SAM" id="MobiDB-lite"/>
    </source>
</evidence>
<comment type="caution">
    <text evidence="2">The sequence shown here is derived from an EMBL/GenBank/DDBJ whole genome shotgun (WGS) entry which is preliminary data.</text>
</comment>
<feature type="compositionally biased region" description="Low complexity" evidence="1">
    <location>
        <begin position="234"/>
        <end position="258"/>
    </location>
</feature>
<dbReference type="Proteomes" id="UP000324800">
    <property type="component" value="Unassembled WGS sequence"/>
</dbReference>
<reference evidence="2 3" key="1">
    <citation type="submission" date="2019-03" db="EMBL/GenBank/DDBJ databases">
        <title>Single cell metagenomics reveals metabolic interactions within the superorganism composed of flagellate Streblomastix strix and complex community of Bacteroidetes bacteria on its surface.</title>
        <authorList>
            <person name="Treitli S.C."/>
            <person name="Kolisko M."/>
            <person name="Husnik F."/>
            <person name="Keeling P."/>
            <person name="Hampl V."/>
        </authorList>
    </citation>
    <scope>NUCLEOTIDE SEQUENCE [LARGE SCALE GENOMIC DNA]</scope>
    <source>
        <strain evidence="2">ST1C</strain>
    </source>
</reference>
<sequence length="276" mass="31282">MNNNILGKKSLHQPQTSHLSRIITAGNGYPLIENPRVLMLQNPPFAELQSQLSLATRDLNKTEIRKDNDNDSLYDDEEDEEDEGAMLVYISADTDASFNKPGLYEAPSVAAKKLQEKKIQEQQRKDKMNEKIKIKEEKKKMKKQLEKDKLNLENDQNIEKQLKDKQQLDKVKQKSPESTELKTLEQIEDKITNLEIIKQRGQELKEVFPSPRKTTPFIKSDQVVSFAYTSQSAQLSSSIQQSSTSPQQAQKSPSQQSSTNSPGSPLISIQTTPTPK</sequence>
<evidence type="ECO:0000313" key="3">
    <source>
        <dbReference type="Proteomes" id="UP000324800"/>
    </source>
</evidence>
<feature type="compositionally biased region" description="Polar residues" evidence="1">
    <location>
        <begin position="259"/>
        <end position="276"/>
    </location>
</feature>
<feature type="region of interest" description="Disordered" evidence="1">
    <location>
        <begin position="117"/>
        <end position="139"/>
    </location>
</feature>